<dbReference type="GO" id="GO:0006302">
    <property type="term" value="P:double-strand break repair"/>
    <property type="evidence" value="ECO:0007669"/>
    <property type="project" value="UniProtKB-ARBA"/>
</dbReference>
<dbReference type="PANTHER" id="PTHR28133:SF1">
    <property type="entry name" value="REQUIRED FOR RESPIRATORY GROWTH PROTEIN 7, MITOCHONDRIAL"/>
    <property type="match status" value="1"/>
</dbReference>
<dbReference type="Proteomes" id="UP000011761">
    <property type="component" value="Unassembled WGS sequence"/>
</dbReference>
<gene>
    <name evidence="3" type="ORF">BAUCODRAFT_42323</name>
</gene>
<dbReference type="InterPro" id="IPR018828">
    <property type="entry name" value="RRG7"/>
</dbReference>
<evidence type="ECO:0000256" key="2">
    <source>
        <dbReference type="ARBA" id="ARBA00023128"/>
    </source>
</evidence>
<keyword evidence="4" id="KW-1185">Reference proteome</keyword>
<dbReference type="InterPro" id="IPR011335">
    <property type="entry name" value="Restrct_endonuc-II-like"/>
</dbReference>
<dbReference type="OrthoDB" id="20734at2759"/>
<dbReference type="OMA" id="QGTLFEY"/>
<feature type="non-terminal residue" evidence="3">
    <location>
        <position position="174"/>
    </location>
</feature>
<evidence type="ECO:0000313" key="3">
    <source>
        <dbReference type="EMBL" id="EMC96604.1"/>
    </source>
</evidence>
<comment type="subcellular location">
    <subcellularLocation>
        <location evidence="1">Mitochondrion</location>
    </subcellularLocation>
</comment>
<evidence type="ECO:0000256" key="1">
    <source>
        <dbReference type="ARBA" id="ARBA00004173"/>
    </source>
</evidence>
<dbReference type="GO" id="GO:0003676">
    <property type="term" value="F:nucleic acid binding"/>
    <property type="evidence" value="ECO:0007669"/>
    <property type="project" value="InterPro"/>
</dbReference>
<proteinExistence type="predicted"/>
<dbReference type="GeneID" id="19114185"/>
<reference evidence="3 4" key="1">
    <citation type="journal article" date="2012" name="PLoS Pathog.">
        <title>Diverse lifestyles and strategies of plant pathogenesis encoded in the genomes of eighteen Dothideomycetes fungi.</title>
        <authorList>
            <person name="Ohm R.A."/>
            <person name="Feau N."/>
            <person name="Henrissat B."/>
            <person name="Schoch C.L."/>
            <person name="Horwitz B.A."/>
            <person name="Barry K.W."/>
            <person name="Condon B.J."/>
            <person name="Copeland A.C."/>
            <person name="Dhillon B."/>
            <person name="Glaser F."/>
            <person name="Hesse C.N."/>
            <person name="Kosti I."/>
            <person name="LaButti K."/>
            <person name="Lindquist E.A."/>
            <person name="Lucas S."/>
            <person name="Salamov A.A."/>
            <person name="Bradshaw R.E."/>
            <person name="Ciuffetti L."/>
            <person name="Hamelin R.C."/>
            <person name="Kema G.H.J."/>
            <person name="Lawrence C."/>
            <person name="Scott J.A."/>
            <person name="Spatafora J.W."/>
            <person name="Turgeon B.G."/>
            <person name="de Wit P.J.G.M."/>
            <person name="Zhong S."/>
            <person name="Goodwin S.B."/>
            <person name="Grigoriev I.V."/>
        </authorList>
    </citation>
    <scope>NUCLEOTIDE SEQUENCE [LARGE SCALE GENOMIC DNA]</scope>
    <source>
        <strain evidence="3 4">UAMH 10762</strain>
    </source>
</reference>
<dbReference type="Gene3D" id="3.40.1350.10">
    <property type="match status" value="1"/>
</dbReference>
<dbReference type="KEGG" id="bcom:BAUCODRAFT_42323"/>
<dbReference type="eggNOG" id="ENOG502S6ZS">
    <property type="taxonomic scope" value="Eukaryota"/>
</dbReference>
<evidence type="ECO:0000313" key="4">
    <source>
        <dbReference type="Proteomes" id="UP000011761"/>
    </source>
</evidence>
<feature type="non-terminal residue" evidence="3">
    <location>
        <position position="1"/>
    </location>
</feature>
<evidence type="ECO:0008006" key="5">
    <source>
        <dbReference type="Google" id="ProtNLM"/>
    </source>
</evidence>
<name>M2NBS5_BAUPA</name>
<dbReference type="RefSeq" id="XP_007676201.1">
    <property type="nucleotide sequence ID" value="XM_007678011.1"/>
</dbReference>
<dbReference type="PANTHER" id="PTHR28133">
    <property type="entry name" value="REQUIRED FOR RESPIRATORY GROWTH PROTEIN 7, MITOCHONDRIAL"/>
    <property type="match status" value="1"/>
</dbReference>
<keyword evidence="2" id="KW-0496">Mitochondrion</keyword>
<dbReference type="GO" id="GO:0005739">
    <property type="term" value="C:mitochondrion"/>
    <property type="evidence" value="ECO:0007669"/>
    <property type="project" value="UniProtKB-SubCell"/>
</dbReference>
<dbReference type="HOGENOM" id="CLU_060368_1_1_1"/>
<dbReference type="InterPro" id="IPR011856">
    <property type="entry name" value="tRNA_endonuc-like_dom_sf"/>
</dbReference>
<dbReference type="EMBL" id="KB445555">
    <property type="protein sequence ID" value="EMC96604.1"/>
    <property type="molecule type" value="Genomic_DNA"/>
</dbReference>
<dbReference type="Pfam" id="PF10356">
    <property type="entry name" value="RRG7"/>
    <property type="match status" value="1"/>
</dbReference>
<organism evidence="3 4">
    <name type="scientific">Baudoinia panamericana (strain UAMH 10762)</name>
    <name type="common">Angels' share fungus</name>
    <name type="synonym">Baudoinia compniacensis (strain UAMH 10762)</name>
    <dbReference type="NCBI Taxonomy" id="717646"/>
    <lineage>
        <taxon>Eukaryota</taxon>
        <taxon>Fungi</taxon>
        <taxon>Dikarya</taxon>
        <taxon>Ascomycota</taxon>
        <taxon>Pezizomycotina</taxon>
        <taxon>Dothideomycetes</taxon>
        <taxon>Dothideomycetidae</taxon>
        <taxon>Mycosphaerellales</taxon>
        <taxon>Teratosphaeriaceae</taxon>
        <taxon>Baudoinia</taxon>
    </lineage>
</organism>
<accession>M2NBS5</accession>
<protein>
    <recommendedName>
        <fullName evidence="5">Restriction endonuclease type IV Mrr domain-containing protein</fullName>
    </recommendedName>
</protein>
<dbReference type="SUPFAM" id="SSF52980">
    <property type="entry name" value="Restriction endonuclease-like"/>
    <property type="match status" value="1"/>
</dbReference>
<sequence length="174" mass="18755">LPARLLPPTESKHYDLQSFLEYVERSKLNVESTVYRGTHFEYTVAETLARLGFQIHRVGRSNDLGIDLIGYWHLPPASKDSQSFKLPVVIQCKAAKPTPAMIRELEGASSGAPAGWRGDGVLALLASTSESTAGVSAAVQRSELPLGVLQITREGIVKQFIWNVAAAGAGLEGL</sequence>
<dbReference type="AlphaFoldDB" id="M2NBS5"/>